<keyword evidence="2" id="KW-1185">Reference proteome</keyword>
<gene>
    <name evidence="1" type="ORF">FUAX_06130</name>
</gene>
<dbReference type="InterPro" id="IPR009097">
    <property type="entry name" value="Cyclic_Pdiesterase"/>
</dbReference>
<dbReference type="RefSeq" id="WP_338393458.1">
    <property type="nucleotide sequence ID" value="NZ_AP025314.1"/>
</dbReference>
<dbReference type="Pfam" id="PF13563">
    <property type="entry name" value="2_5_RNA_ligase2"/>
    <property type="match status" value="1"/>
</dbReference>
<dbReference type="SUPFAM" id="SSF55144">
    <property type="entry name" value="LigT-like"/>
    <property type="match status" value="1"/>
</dbReference>
<name>A0AAU9C7X0_9BACT</name>
<proteinExistence type="predicted"/>
<dbReference type="EMBL" id="AP025314">
    <property type="protein sequence ID" value="BDD08181.1"/>
    <property type="molecule type" value="Genomic_DNA"/>
</dbReference>
<evidence type="ECO:0008006" key="3">
    <source>
        <dbReference type="Google" id="ProtNLM"/>
    </source>
</evidence>
<dbReference type="Proteomes" id="UP001348817">
    <property type="component" value="Chromosome"/>
</dbReference>
<evidence type="ECO:0000313" key="1">
    <source>
        <dbReference type="EMBL" id="BDD08181.1"/>
    </source>
</evidence>
<dbReference type="Gene3D" id="3.90.1140.10">
    <property type="entry name" value="Cyclic phosphodiesterase"/>
    <property type="match status" value="1"/>
</dbReference>
<accession>A0AAU9C7X0</accession>
<dbReference type="PANTHER" id="PTHR40037">
    <property type="entry name" value="PHOSPHOESTERASE YJCG-RELATED"/>
    <property type="match status" value="1"/>
</dbReference>
<sequence length="188" mass="22195">MTEKRKDDNALYFVALIPGTPVREEVWALKEEIAERYQSKGALRSPAHITLHMPFKWREKKLETLTKTLGDVAGRTRNFSIQLTGFDFFEPRVIFVNVEKNEALNELQYDVAKAMRTNLNLLNADYKQRGFHPHMTIGFRDLKKAKFHEAKPAYQGREYERVFEADKLCLLKHNGERWEEFAEFPFRK</sequence>
<evidence type="ECO:0000313" key="2">
    <source>
        <dbReference type="Proteomes" id="UP001348817"/>
    </source>
</evidence>
<dbReference type="InterPro" id="IPR050580">
    <property type="entry name" value="2H_phosphoesterase_YjcG-like"/>
</dbReference>
<dbReference type="PANTHER" id="PTHR40037:SF1">
    <property type="entry name" value="PHOSPHOESTERASE SAOUHSC_00951-RELATED"/>
    <property type="match status" value="1"/>
</dbReference>
<organism evidence="1 2">
    <name type="scientific">Fulvitalea axinellae</name>
    <dbReference type="NCBI Taxonomy" id="1182444"/>
    <lineage>
        <taxon>Bacteria</taxon>
        <taxon>Pseudomonadati</taxon>
        <taxon>Bacteroidota</taxon>
        <taxon>Cytophagia</taxon>
        <taxon>Cytophagales</taxon>
        <taxon>Persicobacteraceae</taxon>
        <taxon>Fulvitalea</taxon>
    </lineage>
</organism>
<dbReference type="KEGG" id="fax:FUAX_06130"/>
<protein>
    <recommendedName>
        <fullName evidence="3">2'-5' RNA ligase</fullName>
    </recommendedName>
</protein>
<dbReference type="AlphaFoldDB" id="A0AAU9C7X0"/>
<reference evidence="1 2" key="1">
    <citation type="submission" date="2021-12" db="EMBL/GenBank/DDBJ databases">
        <title>Genome sequencing of bacteria with rrn-lacking chromosome and rrn-plasmid.</title>
        <authorList>
            <person name="Anda M."/>
            <person name="Iwasaki W."/>
        </authorList>
    </citation>
    <scope>NUCLEOTIDE SEQUENCE [LARGE SCALE GENOMIC DNA]</scope>
    <source>
        <strain evidence="1 2">DSM 100852</strain>
    </source>
</reference>